<evidence type="ECO:0000256" key="10">
    <source>
        <dbReference type="ARBA" id="ARBA00023222"/>
    </source>
</evidence>
<comment type="function">
    <text evidence="2">Catalyzes the Claisen rearrangement of chorismate to prephenate and the decarboxylation/dehydration of prephenate to phenylpyruvate.</text>
</comment>
<keyword evidence="19" id="KW-1185">Reference proteome</keyword>
<dbReference type="InterPro" id="IPR001086">
    <property type="entry name" value="Preph_deHydtase"/>
</dbReference>
<feature type="site" description="Essential for prephenate dehydratase activity" evidence="15">
    <location>
        <position position="172"/>
    </location>
</feature>
<feature type="domain" description="ACT" evidence="17">
    <location>
        <begin position="198"/>
        <end position="275"/>
    </location>
</feature>
<dbReference type="PROSITE" id="PS51171">
    <property type="entry name" value="PREPHENATE_DEHYDR_3"/>
    <property type="match status" value="1"/>
</dbReference>
<keyword evidence="11" id="KW-0456">Lyase</keyword>
<evidence type="ECO:0000256" key="7">
    <source>
        <dbReference type="ARBA" id="ARBA00014401"/>
    </source>
</evidence>
<evidence type="ECO:0000256" key="3">
    <source>
        <dbReference type="ARBA" id="ARBA00004741"/>
    </source>
</evidence>
<dbReference type="GO" id="GO:0005737">
    <property type="term" value="C:cytoplasm"/>
    <property type="evidence" value="ECO:0007669"/>
    <property type="project" value="TreeGrafter"/>
</dbReference>
<proteinExistence type="predicted"/>
<comment type="pathway">
    <text evidence="3">Amino-acid biosynthesis; L-phenylalanine biosynthesis; phenylpyruvate from prephenate: step 1/1.</text>
</comment>
<evidence type="ECO:0000256" key="11">
    <source>
        <dbReference type="ARBA" id="ARBA00023239"/>
    </source>
</evidence>
<dbReference type="Gene3D" id="3.40.190.10">
    <property type="entry name" value="Periplasmic binding protein-like II"/>
    <property type="match status" value="2"/>
</dbReference>
<feature type="domain" description="Prephenate dehydratase" evidence="16">
    <location>
        <begin position="2"/>
        <end position="179"/>
    </location>
</feature>
<dbReference type="PANTHER" id="PTHR21022">
    <property type="entry name" value="PREPHENATE DEHYDRATASE P PROTEIN"/>
    <property type="match status" value="1"/>
</dbReference>
<dbReference type="Pfam" id="PF00800">
    <property type="entry name" value="PDT"/>
    <property type="match status" value="1"/>
</dbReference>
<dbReference type="GO" id="GO:0004106">
    <property type="term" value="F:chorismate mutase activity"/>
    <property type="evidence" value="ECO:0007669"/>
    <property type="project" value="UniProtKB-EC"/>
</dbReference>
<dbReference type="PIRSF" id="PIRSF001500">
    <property type="entry name" value="Chor_mut_pdt_Ppr"/>
    <property type="match status" value="1"/>
</dbReference>
<accession>A0A2A8D132</accession>
<dbReference type="Proteomes" id="UP000220102">
    <property type="component" value="Unassembled WGS sequence"/>
</dbReference>
<evidence type="ECO:0000256" key="1">
    <source>
        <dbReference type="ARBA" id="ARBA00000824"/>
    </source>
</evidence>
<evidence type="ECO:0000259" key="17">
    <source>
        <dbReference type="PROSITE" id="PS51671"/>
    </source>
</evidence>
<evidence type="ECO:0000256" key="9">
    <source>
        <dbReference type="ARBA" id="ARBA00023141"/>
    </source>
</evidence>
<evidence type="ECO:0000256" key="4">
    <source>
        <dbReference type="ARBA" id="ARBA00004817"/>
    </source>
</evidence>
<dbReference type="FunFam" id="3.40.190.10:FF:000034">
    <property type="entry name" value="Chorismate mutase/prephenate dehydratase"/>
    <property type="match status" value="1"/>
</dbReference>
<comment type="catalytic activity">
    <reaction evidence="14">
        <text>prephenate + H(+) = 3-phenylpyruvate + CO2 + H2O</text>
        <dbReference type="Rhea" id="RHEA:21648"/>
        <dbReference type="ChEBI" id="CHEBI:15377"/>
        <dbReference type="ChEBI" id="CHEBI:15378"/>
        <dbReference type="ChEBI" id="CHEBI:16526"/>
        <dbReference type="ChEBI" id="CHEBI:18005"/>
        <dbReference type="ChEBI" id="CHEBI:29934"/>
        <dbReference type="EC" id="4.2.1.51"/>
    </reaction>
</comment>
<dbReference type="Gene3D" id="3.30.70.260">
    <property type="match status" value="1"/>
</dbReference>
<evidence type="ECO:0000256" key="12">
    <source>
        <dbReference type="ARBA" id="ARBA00031175"/>
    </source>
</evidence>
<dbReference type="InterPro" id="IPR018528">
    <property type="entry name" value="Preph_deHydtase_CS"/>
</dbReference>
<evidence type="ECO:0000256" key="14">
    <source>
        <dbReference type="ARBA" id="ARBA00047848"/>
    </source>
</evidence>
<gene>
    <name evidence="18" type="ORF">CRI94_05010</name>
</gene>
<evidence type="ECO:0000313" key="18">
    <source>
        <dbReference type="EMBL" id="PEN14669.1"/>
    </source>
</evidence>
<comment type="catalytic activity">
    <reaction evidence="1">
        <text>chorismate = prephenate</text>
        <dbReference type="Rhea" id="RHEA:13897"/>
        <dbReference type="ChEBI" id="CHEBI:29748"/>
        <dbReference type="ChEBI" id="CHEBI:29934"/>
        <dbReference type="EC" id="5.4.99.5"/>
    </reaction>
</comment>
<keyword evidence="10" id="KW-0584">Phenylalanine biosynthesis</keyword>
<evidence type="ECO:0000259" key="16">
    <source>
        <dbReference type="PROSITE" id="PS51171"/>
    </source>
</evidence>
<dbReference type="PANTHER" id="PTHR21022:SF19">
    <property type="entry name" value="PREPHENATE DEHYDRATASE-RELATED"/>
    <property type="match status" value="1"/>
</dbReference>
<dbReference type="SUPFAM" id="SSF53850">
    <property type="entry name" value="Periplasmic binding protein-like II"/>
    <property type="match status" value="1"/>
</dbReference>
<evidence type="ECO:0000256" key="2">
    <source>
        <dbReference type="ARBA" id="ARBA00002364"/>
    </source>
</evidence>
<evidence type="ECO:0000256" key="6">
    <source>
        <dbReference type="ARBA" id="ARBA00013147"/>
    </source>
</evidence>
<dbReference type="InterPro" id="IPR045865">
    <property type="entry name" value="ACT-like_dom_sf"/>
</dbReference>
<keyword evidence="8" id="KW-0028">Amino-acid biosynthesis</keyword>
<comment type="caution">
    <text evidence="18">The sequence shown here is derived from an EMBL/GenBank/DDBJ whole genome shotgun (WGS) entry which is preliminary data.</text>
</comment>
<dbReference type="InterPro" id="IPR002912">
    <property type="entry name" value="ACT_dom"/>
</dbReference>
<evidence type="ECO:0000313" key="19">
    <source>
        <dbReference type="Proteomes" id="UP000220102"/>
    </source>
</evidence>
<dbReference type="GO" id="GO:0004664">
    <property type="term" value="F:prephenate dehydratase activity"/>
    <property type="evidence" value="ECO:0007669"/>
    <property type="project" value="UniProtKB-EC"/>
</dbReference>
<dbReference type="SUPFAM" id="SSF55021">
    <property type="entry name" value="ACT-like"/>
    <property type="match status" value="1"/>
</dbReference>
<dbReference type="EMBL" id="PDEQ01000002">
    <property type="protein sequence ID" value="PEN14669.1"/>
    <property type="molecule type" value="Genomic_DNA"/>
</dbReference>
<dbReference type="AlphaFoldDB" id="A0A2A8D132"/>
<reference evidence="18 19" key="1">
    <citation type="submission" date="2017-10" db="EMBL/GenBank/DDBJ databases">
        <title>Draft genome of Longibacter Salinarum.</title>
        <authorList>
            <person name="Goh K.M."/>
            <person name="Shamsir M.S."/>
            <person name="Lim S.W."/>
        </authorList>
    </citation>
    <scope>NUCLEOTIDE SEQUENCE [LARGE SCALE GENOMIC DNA]</scope>
    <source>
        <strain evidence="18 19">KCTC 52045</strain>
    </source>
</reference>
<dbReference type="NCBIfam" id="NF008865">
    <property type="entry name" value="PRK11898.1"/>
    <property type="match status" value="1"/>
</dbReference>
<dbReference type="EC" id="5.4.99.5" evidence="5"/>
<evidence type="ECO:0000256" key="8">
    <source>
        <dbReference type="ARBA" id="ARBA00022605"/>
    </source>
</evidence>
<dbReference type="CDD" id="cd04905">
    <property type="entry name" value="ACT_CM-PDT"/>
    <property type="match status" value="1"/>
</dbReference>
<dbReference type="RefSeq" id="WP_098074839.1">
    <property type="nucleotide sequence ID" value="NZ_PDEQ01000002.1"/>
</dbReference>
<comment type="pathway">
    <text evidence="4">Metabolic intermediate biosynthesis; prephenate biosynthesis; prephenate from chorismate: step 1/1.</text>
</comment>
<protein>
    <recommendedName>
        <fullName evidence="7">Bifunctional chorismate mutase/prephenate dehydratase</fullName>
        <ecNumber evidence="6">4.2.1.51</ecNumber>
        <ecNumber evidence="5">5.4.99.5</ecNumber>
    </recommendedName>
    <alternativeName>
        <fullName evidence="13">Chorismate mutase-prephenate dehydratase</fullName>
    </alternativeName>
    <alternativeName>
        <fullName evidence="12">p-protein</fullName>
    </alternativeName>
</protein>
<dbReference type="PROSITE" id="PS51671">
    <property type="entry name" value="ACT"/>
    <property type="match status" value="1"/>
</dbReference>
<dbReference type="EC" id="4.2.1.51" evidence="6"/>
<keyword evidence="9" id="KW-0057">Aromatic amino acid biosynthesis</keyword>
<dbReference type="OrthoDB" id="9802281at2"/>
<evidence type="ECO:0000256" key="13">
    <source>
        <dbReference type="ARBA" id="ARBA00031520"/>
    </source>
</evidence>
<evidence type="ECO:0000256" key="5">
    <source>
        <dbReference type="ARBA" id="ARBA00012404"/>
    </source>
</evidence>
<organism evidence="18 19">
    <name type="scientific">Longibacter salinarum</name>
    <dbReference type="NCBI Taxonomy" id="1850348"/>
    <lineage>
        <taxon>Bacteria</taxon>
        <taxon>Pseudomonadati</taxon>
        <taxon>Rhodothermota</taxon>
        <taxon>Rhodothermia</taxon>
        <taxon>Rhodothermales</taxon>
        <taxon>Salisaetaceae</taxon>
        <taxon>Longibacter</taxon>
    </lineage>
</organism>
<name>A0A2A8D132_9BACT</name>
<sequence length="287" mass="31398">MTVAFQGELGAYSEEAVRRVYPDADLVPCTTFVDAFEAVADGAADRAVLPIENSLFGSVHVNYDHLRSYDVTIIGEVQVRIRHCLMAPDGATMDSIRCVRSHPQAIGQCRQSLRELTPEARTEPASDTAGAAREVAEQGDMSVAAIASRRAAERYGLTVVAERIEDNPQNYTRFLVLADADDDATPIGSDDAPFKTSIVFALRENVPGALFKSLAVFALRDLDLEKIESRPLVGAPGRYLFYLDVRGRASDRSLERAFDNLREVATDLRVLGSYRASQIESSDGPIK</sequence>
<dbReference type="GO" id="GO:0009094">
    <property type="term" value="P:L-phenylalanine biosynthetic process"/>
    <property type="evidence" value="ECO:0007669"/>
    <property type="project" value="UniProtKB-UniPathway"/>
</dbReference>
<dbReference type="InterPro" id="IPR008242">
    <property type="entry name" value="Chor_mutase/pphenate_deHydtase"/>
</dbReference>
<dbReference type="CDD" id="cd13631">
    <property type="entry name" value="PBP2_Ct-PDT_like"/>
    <property type="match status" value="1"/>
</dbReference>
<evidence type="ECO:0000256" key="15">
    <source>
        <dbReference type="PIRSR" id="PIRSR001500-2"/>
    </source>
</evidence>
<dbReference type="PROSITE" id="PS00857">
    <property type="entry name" value="PREPHENATE_DEHYDR_1"/>
    <property type="match status" value="1"/>
</dbReference>
<dbReference type="UniPathway" id="UPA00121">
    <property type="reaction ID" value="UER00345"/>
</dbReference>